<proteinExistence type="predicted"/>
<dbReference type="InterPro" id="IPR046623">
    <property type="entry name" value="DUF6536"/>
</dbReference>
<feature type="transmembrane region" description="Helical" evidence="2">
    <location>
        <begin position="504"/>
        <end position="528"/>
    </location>
</feature>
<feature type="transmembrane region" description="Helical" evidence="2">
    <location>
        <begin position="226"/>
        <end position="243"/>
    </location>
</feature>
<dbReference type="PANTHER" id="PTHR35395">
    <property type="entry name" value="DUF6536 DOMAIN-CONTAINING PROTEIN"/>
    <property type="match status" value="1"/>
</dbReference>
<evidence type="ECO:0000256" key="1">
    <source>
        <dbReference type="SAM" id="MobiDB-lite"/>
    </source>
</evidence>
<dbReference type="PANTHER" id="PTHR35395:SF1">
    <property type="entry name" value="DUF6536 DOMAIN-CONTAINING PROTEIN"/>
    <property type="match status" value="1"/>
</dbReference>
<feature type="transmembrane region" description="Helical" evidence="2">
    <location>
        <begin position="563"/>
        <end position="586"/>
    </location>
</feature>
<accession>A0A9W9J1V5</accession>
<organism evidence="4 5">
    <name type="scientific">Penicillium cf. viridicatum</name>
    <dbReference type="NCBI Taxonomy" id="2972119"/>
    <lineage>
        <taxon>Eukaryota</taxon>
        <taxon>Fungi</taxon>
        <taxon>Dikarya</taxon>
        <taxon>Ascomycota</taxon>
        <taxon>Pezizomycotina</taxon>
        <taxon>Eurotiomycetes</taxon>
        <taxon>Eurotiomycetidae</taxon>
        <taxon>Eurotiales</taxon>
        <taxon>Aspergillaceae</taxon>
        <taxon>Penicillium</taxon>
    </lineage>
</organism>
<dbReference type="AlphaFoldDB" id="A0A9W9J1V5"/>
<comment type="caution">
    <text evidence="4">The sequence shown here is derived from an EMBL/GenBank/DDBJ whole genome shotgun (WGS) entry which is preliminary data.</text>
</comment>
<feature type="transmembrane region" description="Helical" evidence="2">
    <location>
        <begin position="678"/>
        <end position="699"/>
    </location>
</feature>
<keyword evidence="2" id="KW-0812">Transmembrane</keyword>
<keyword evidence="2" id="KW-1133">Transmembrane helix</keyword>
<evidence type="ECO:0000256" key="2">
    <source>
        <dbReference type="SAM" id="Phobius"/>
    </source>
</evidence>
<sequence length="758" mass="84248">MNTVRYYSNSIPAIGLQAREPAHEEDALLEPPNEHIQHGTDPRPVNRAATQEQRESISTENPDEDEGPHTNESTKGSRPLCYKFANKAMLGQYIPELDEASPRSKTRKNEASKRAKMVRNQLITAVAVCIANIVVLVCFSVLFPPDSLGVGTLRIGDCTDIRTIDSAAHVILNILSSLFLGAGSYCMQILVAPSRREMDAAHARGVSLDIGVPSLRNLKYITRGRILQWLGLGVLSVCLHLFWNSVIFTSTPVVSYARAILTSDFREAGRDWSLDPLPAVLDGKSWASVHALYAEMDNFTRLDKQGCIDAYIDPLTSKSSLVVVAANITSAQNNNKTLLHGWNTGWDVWSRAPWWICEAYNRDEMTLLCTSEWADTLVDNWTVFAWTQHKDPGWPFRVQVDYCIVGAESDISQQCGLHYGVQVLAVVSVCTLIQCFLISVVWLASRSTSGRSKVERTMVLMGDAVAEYLEHRSDLSNYRSVSVYPQVWNPRHRLSWFKSVSKKVWAVSLLLFIIGILAPLVVLIQAVVSWKARGVDLTLLNIAKQGFGVNAGFLGMNSEKGDYSLITCVFLANIVQLLVSFLYLLYNNILTRQLVADQWVRFLRPDGKKPLRVSLPSGMQRSSYILSLPLTYSITLMIIMIVLHWLVSQSLFVVQTIGFDTAGELVHFSSFNGSAVGYSPLGIVLATACGVIMILGLLINSLVRRHENVPAEFPTWGSSSAHIEVMCQRPDQDIDAHLFPSIQPIQDSILNTGWFTTS</sequence>
<gene>
    <name evidence="4" type="ORF">N7449_010695</name>
</gene>
<reference evidence="4" key="1">
    <citation type="submission" date="2022-11" db="EMBL/GenBank/DDBJ databases">
        <authorList>
            <person name="Petersen C."/>
        </authorList>
    </citation>
    <scope>NUCLEOTIDE SEQUENCE</scope>
    <source>
        <strain evidence="4">IBT 20477</strain>
    </source>
</reference>
<dbReference type="OrthoDB" id="5429634at2759"/>
<name>A0A9W9J1V5_9EURO</name>
<reference evidence="4" key="2">
    <citation type="journal article" date="2023" name="IMA Fungus">
        <title>Comparative genomic study of the Penicillium genus elucidates a diverse pangenome and 15 lateral gene transfer events.</title>
        <authorList>
            <person name="Petersen C."/>
            <person name="Sorensen T."/>
            <person name="Nielsen M.R."/>
            <person name="Sondergaard T.E."/>
            <person name="Sorensen J.L."/>
            <person name="Fitzpatrick D.A."/>
            <person name="Frisvad J.C."/>
            <person name="Nielsen K.L."/>
        </authorList>
    </citation>
    <scope>NUCLEOTIDE SEQUENCE</scope>
    <source>
        <strain evidence="4">IBT 20477</strain>
    </source>
</reference>
<keyword evidence="5" id="KW-1185">Reference proteome</keyword>
<dbReference type="Proteomes" id="UP001150942">
    <property type="component" value="Unassembled WGS sequence"/>
</dbReference>
<keyword evidence="2" id="KW-0472">Membrane</keyword>
<feature type="transmembrane region" description="Helical" evidence="2">
    <location>
        <begin position="122"/>
        <end position="143"/>
    </location>
</feature>
<evidence type="ECO:0000313" key="4">
    <source>
        <dbReference type="EMBL" id="KAJ5187701.1"/>
    </source>
</evidence>
<protein>
    <recommendedName>
        <fullName evidence="3">DUF6536 domain-containing protein</fullName>
    </recommendedName>
</protein>
<evidence type="ECO:0000313" key="5">
    <source>
        <dbReference type="Proteomes" id="UP001150942"/>
    </source>
</evidence>
<feature type="region of interest" description="Disordered" evidence="1">
    <location>
        <begin position="32"/>
        <end position="78"/>
    </location>
</feature>
<dbReference type="Pfam" id="PF20163">
    <property type="entry name" value="DUF6536"/>
    <property type="match status" value="1"/>
</dbReference>
<feature type="domain" description="DUF6536" evidence="3">
    <location>
        <begin position="117"/>
        <end position="266"/>
    </location>
</feature>
<feature type="transmembrane region" description="Helical" evidence="2">
    <location>
        <begin position="170"/>
        <end position="191"/>
    </location>
</feature>
<dbReference type="EMBL" id="JAPQKQ010000007">
    <property type="protein sequence ID" value="KAJ5187701.1"/>
    <property type="molecule type" value="Genomic_DNA"/>
</dbReference>
<feature type="transmembrane region" description="Helical" evidence="2">
    <location>
        <begin position="419"/>
        <end position="444"/>
    </location>
</feature>
<feature type="transmembrane region" description="Helical" evidence="2">
    <location>
        <begin position="624"/>
        <end position="647"/>
    </location>
</feature>
<evidence type="ECO:0000259" key="3">
    <source>
        <dbReference type="Pfam" id="PF20163"/>
    </source>
</evidence>
<feature type="compositionally biased region" description="Basic and acidic residues" evidence="1">
    <location>
        <begin position="32"/>
        <end position="41"/>
    </location>
</feature>